<dbReference type="Pfam" id="PF00588">
    <property type="entry name" value="SpoU_methylase"/>
    <property type="match status" value="1"/>
</dbReference>
<dbReference type="Proteomes" id="UP000034889">
    <property type="component" value="Unassembled WGS sequence"/>
</dbReference>
<comment type="caution">
    <text evidence="4">The sequence shown here is derived from an EMBL/GenBank/DDBJ whole genome shotgun (WGS) entry which is preliminary data.</text>
</comment>
<dbReference type="EMBL" id="LCJM01000049">
    <property type="protein sequence ID" value="KKT77099.1"/>
    <property type="molecule type" value="Genomic_DNA"/>
</dbReference>
<keyword evidence="1 4" id="KW-0489">Methyltransferase</keyword>
<evidence type="ECO:0000259" key="3">
    <source>
        <dbReference type="Pfam" id="PF00588"/>
    </source>
</evidence>
<dbReference type="Gene3D" id="3.40.1280.10">
    <property type="match status" value="1"/>
</dbReference>
<dbReference type="AlphaFoldDB" id="A0A0G1MYU6"/>
<gene>
    <name evidence="4" type="ORF">UW74_C0049G0008</name>
</gene>
<proteinExistence type="predicted"/>
<dbReference type="PANTHER" id="PTHR43191">
    <property type="entry name" value="RRNA METHYLTRANSFERASE 3"/>
    <property type="match status" value="1"/>
</dbReference>
<evidence type="ECO:0000256" key="1">
    <source>
        <dbReference type="ARBA" id="ARBA00022603"/>
    </source>
</evidence>
<organism evidence="4 5">
    <name type="scientific">Candidatus Giovannonibacteria bacterium GW2011_GWC2_44_8</name>
    <dbReference type="NCBI Taxonomy" id="1618657"/>
    <lineage>
        <taxon>Bacteria</taxon>
        <taxon>Candidatus Giovannoniibacteriota</taxon>
    </lineage>
</organism>
<dbReference type="InterPro" id="IPR029026">
    <property type="entry name" value="tRNA_m1G_MTases_N"/>
</dbReference>
<evidence type="ECO:0000256" key="2">
    <source>
        <dbReference type="ARBA" id="ARBA00022679"/>
    </source>
</evidence>
<dbReference type="InterPro" id="IPR001537">
    <property type="entry name" value="SpoU_MeTrfase"/>
</dbReference>
<feature type="domain" description="tRNA/rRNA methyltransferase SpoU type" evidence="3">
    <location>
        <begin position="19"/>
        <end position="156"/>
    </location>
</feature>
<evidence type="ECO:0000313" key="4">
    <source>
        <dbReference type="EMBL" id="KKT77099.1"/>
    </source>
</evidence>
<accession>A0A0G1MYU6</accession>
<dbReference type="GO" id="GO:0006396">
    <property type="term" value="P:RNA processing"/>
    <property type="evidence" value="ECO:0007669"/>
    <property type="project" value="InterPro"/>
</dbReference>
<dbReference type="InterPro" id="IPR051259">
    <property type="entry name" value="rRNA_Methyltransferase"/>
</dbReference>
<dbReference type="SUPFAM" id="SSF75217">
    <property type="entry name" value="alpha/beta knot"/>
    <property type="match status" value="1"/>
</dbReference>
<name>A0A0G1MYU6_9BACT</name>
<reference evidence="4 5" key="1">
    <citation type="journal article" date="2015" name="Nature">
        <title>rRNA introns, odd ribosomes, and small enigmatic genomes across a large radiation of phyla.</title>
        <authorList>
            <person name="Brown C.T."/>
            <person name="Hug L.A."/>
            <person name="Thomas B.C."/>
            <person name="Sharon I."/>
            <person name="Castelle C.J."/>
            <person name="Singh A."/>
            <person name="Wilkins M.J."/>
            <person name="Williams K.H."/>
            <person name="Banfield J.F."/>
        </authorList>
    </citation>
    <scope>NUCLEOTIDE SEQUENCE [LARGE SCALE GENOMIC DNA]</scope>
</reference>
<dbReference type="GO" id="GO:0008173">
    <property type="term" value="F:RNA methyltransferase activity"/>
    <property type="evidence" value="ECO:0007669"/>
    <property type="project" value="InterPro"/>
</dbReference>
<dbReference type="InterPro" id="IPR029028">
    <property type="entry name" value="Alpha/beta_knot_MTases"/>
</dbReference>
<evidence type="ECO:0000313" key="5">
    <source>
        <dbReference type="Proteomes" id="UP000034889"/>
    </source>
</evidence>
<protein>
    <submittedName>
        <fullName evidence="4">tRNA/rRNA methyltransferase</fullName>
    </submittedName>
</protein>
<dbReference type="PANTHER" id="PTHR43191:SF7">
    <property type="entry name" value="OBP33PEP LIKE PROTEIN"/>
    <property type="match status" value="1"/>
</dbReference>
<dbReference type="GO" id="GO:0003723">
    <property type="term" value="F:RNA binding"/>
    <property type="evidence" value="ECO:0007669"/>
    <property type="project" value="InterPro"/>
</dbReference>
<keyword evidence="2 4" id="KW-0808">Transferase</keyword>
<sequence>MSALSIRKDILLLRKSDKIYLILHNIRSVYNVGAIFRTADAARVSKIFLTGYTPDPAQKTALGAEKFVTWERYLDISRLIRDLKKIKIQIIALEQSKKAVDYRKFRPRFSIALILGNEVRGISKPLLKKCDKIIYISQYGKKESLNVSVAAGIALFELIKAKCPRADFPKTPAGGLNISSILSDRSPDHF</sequence>
<dbReference type="GO" id="GO:0032259">
    <property type="term" value="P:methylation"/>
    <property type="evidence" value="ECO:0007669"/>
    <property type="project" value="UniProtKB-KW"/>
</dbReference>